<dbReference type="Pfam" id="PF00481">
    <property type="entry name" value="PP2C"/>
    <property type="match status" value="1"/>
</dbReference>
<dbReference type="Gene3D" id="3.60.40.10">
    <property type="entry name" value="PPM-type phosphatase domain"/>
    <property type="match status" value="1"/>
</dbReference>
<dbReference type="SUPFAM" id="SSF81606">
    <property type="entry name" value="PP2C-like"/>
    <property type="match status" value="1"/>
</dbReference>
<keyword evidence="3" id="KW-1185">Reference proteome</keyword>
<gene>
    <name evidence="2" type="ORF">OE88DRAFT_1668997</name>
</gene>
<dbReference type="InterPro" id="IPR001932">
    <property type="entry name" value="PPM-type_phosphatase-like_dom"/>
</dbReference>
<protein>
    <submittedName>
        <fullName evidence="2">Protein serine/threonine phosphatase 2C</fullName>
    </submittedName>
</protein>
<reference evidence="2 3" key="1">
    <citation type="journal article" date="2019" name="Nat. Ecol. Evol.">
        <title>Megaphylogeny resolves global patterns of mushroom evolution.</title>
        <authorList>
            <person name="Varga T."/>
            <person name="Krizsan K."/>
            <person name="Foldi C."/>
            <person name="Dima B."/>
            <person name="Sanchez-Garcia M."/>
            <person name="Sanchez-Ramirez S."/>
            <person name="Szollosi G.J."/>
            <person name="Szarkandi J.G."/>
            <person name="Papp V."/>
            <person name="Albert L."/>
            <person name="Andreopoulos W."/>
            <person name="Angelini C."/>
            <person name="Antonin V."/>
            <person name="Barry K.W."/>
            <person name="Bougher N.L."/>
            <person name="Buchanan P."/>
            <person name="Buyck B."/>
            <person name="Bense V."/>
            <person name="Catcheside P."/>
            <person name="Chovatia M."/>
            <person name="Cooper J."/>
            <person name="Damon W."/>
            <person name="Desjardin D."/>
            <person name="Finy P."/>
            <person name="Geml J."/>
            <person name="Haridas S."/>
            <person name="Hughes K."/>
            <person name="Justo A."/>
            <person name="Karasinski D."/>
            <person name="Kautmanova I."/>
            <person name="Kiss B."/>
            <person name="Kocsube S."/>
            <person name="Kotiranta H."/>
            <person name="LaButti K.M."/>
            <person name="Lechner B.E."/>
            <person name="Liimatainen K."/>
            <person name="Lipzen A."/>
            <person name="Lukacs Z."/>
            <person name="Mihaltcheva S."/>
            <person name="Morgado L.N."/>
            <person name="Niskanen T."/>
            <person name="Noordeloos M.E."/>
            <person name="Ohm R.A."/>
            <person name="Ortiz-Santana B."/>
            <person name="Ovrebo C."/>
            <person name="Racz N."/>
            <person name="Riley R."/>
            <person name="Savchenko A."/>
            <person name="Shiryaev A."/>
            <person name="Soop K."/>
            <person name="Spirin V."/>
            <person name="Szebenyi C."/>
            <person name="Tomsovsky M."/>
            <person name="Tulloss R.E."/>
            <person name="Uehling J."/>
            <person name="Grigoriev I.V."/>
            <person name="Vagvolgyi C."/>
            <person name="Papp T."/>
            <person name="Martin F.M."/>
            <person name="Miettinen O."/>
            <person name="Hibbett D.S."/>
            <person name="Nagy L.G."/>
        </authorList>
    </citation>
    <scope>NUCLEOTIDE SEQUENCE [LARGE SCALE GENOMIC DNA]</scope>
    <source>
        <strain evidence="2 3">OMC1185</strain>
    </source>
</reference>
<dbReference type="Proteomes" id="UP000305948">
    <property type="component" value="Unassembled WGS sequence"/>
</dbReference>
<sequence length="452" mass="50514">MAAAIIASAEKKLQTTFLGQSFVPPTNCKEKEPDNLAYDYDIPGQRCGPEDGPWPRKFQPLTEEQIGKELALLAKPQTTGFDSQRGWKADSLNFQPCPSYSTQDRYVVQHLDIHGQTWTLTGVFDGHLGVATVEHTRHHLPIIVRDFLRDAVKQRGSSSLSPEEVSQILSRSIRSFDDAIASDVLKLFPGGLASLSDVPDEDIRRIINDHRGPPGSSNYDKARLCMYGTTALVALVDPRHENLWVANLGDCQAILVSKNMSGRWSAELLTDNHNGDNEKEVARVRREHPGESGCVVDGRVLGAIAPFRCIGDAPFKQPPEFTRRILYNLYPGFHDTSPWEEFLVRNRTPPYISSQADVVHRKLKSPARDTVYLVLCSDGLNDLCDGHTRERIEELWERDLGSNNASGGYPNLALRLLRYVIGDRCTLKVSKVLTLDMDSPWIDDTSIIVQTL</sequence>
<dbReference type="SMART" id="SM00332">
    <property type="entry name" value="PP2Cc"/>
    <property type="match status" value="1"/>
</dbReference>
<accession>A0A5C3MVZ4</accession>
<dbReference type="GO" id="GO:0004722">
    <property type="term" value="F:protein serine/threonine phosphatase activity"/>
    <property type="evidence" value="ECO:0007669"/>
    <property type="project" value="InterPro"/>
</dbReference>
<dbReference type="OrthoDB" id="420076at2759"/>
<evidence type="ECO:0000259" key="1">
    <source>
        <dbReference type="PROSITE" id="PS51746"/>
    </source>
</evidence>
<dbReference type="PANTHER" id="PTHR13832:SF792">
    <property type="entry name" value="GM14286P"/>
    <property type="match status" value="1"/>
</dbReference>
<organism evidence="2 3">
    <name type="scientific">Heliocybe sulcata</name>
    <dbReference type="NCBI Taxonomy" id="5364"/>
    <lineage>
        <taxon>Eukaryota</taxon>
        <taxon>Fungi</taxon>
        <taxon>Dikarya</taxon>
        <taxon>Basidiomycota</taxon>
        <taxon>Agaricomycotina</taxon>
        <taxon>Agaricomycetes</taxon>
        <taxon>Gloeophyllales</taxon>
        <taxon>Gloeophyllaceae</taxon>
        <taxon>Heliocybe</taxon>
    </lineage>
</organism>
<dbReference type="AlphaFoldDB" id="A0A5C3MVZ4"/>
<dbReference type="PANTHER" id="PTHR13832">
    <property type="entry name" value="PROTEIN PHOSPHATASE 2C"/>
    <property type="match status" value="1"/>
</dbReference>
<dbReference type="InterPro" id="IPR036457">
    <property type="entry name" value="PPM-type-like_dom_sf"/>
</dbReference>
<dbReference type="EMBL" id="ML213539">
    <property type="protein sequence ID" value="TFK45621.1"/>
    <property type="molecule type" value="Genomic_DNA"/>
</dbReference>
<feature type="domain" description="PPM-type phosphatase" evidence="1">
    <location>
        <begin position="78"/>
        <end position="452"/>
    </location>
</feature>
<dbReference type="CDD" id="cd00143">
    <property type="entry name" value="PP2Cc"/>
    <property type="match status" value="1"/>
</dbReference>
<dbReference type="STRING" id="5364.A0A5C3MVZ4"/>
<evidence type="ECO:0000313" key="2">
    <source>
        <dbReference type="EMBL" id="TFK45621.1"/>
    </source>
</evidence>
<proteinExistence type="predicted"/>
<name>A0A5C3MVZ4_9AGAM</name>
<dbReference type="InterPro" id="IPR015655">
    <property type="entry name" value="PP2C"/>
</dbReference>
<evidence type="ECO:0000313" key="3">
    <source>
        <dbReference type="Proteomes" id="UP000305948"/>
    </source>
</evidence>
<dbReference type="PROSITE" id="PS51746">
    <property type="entry name" value="PPM_2"/>
    <property type="match status" value="1"/>
</dbReference>